<name>A0A218XLZ8_PUNGR</name>
<evidence type="ECO:0000313" key="2">
    <source>
        <dbReference type="EMBL" id="OWM85699.1"/>
    </source>
</evidence>
<feature type="compositionally biased region" description="Basic and acidic residues" evidence="1">
    <location>
        <begin position="1"/>
        <end position="16"/>
    </location>
</feature>
<organism evidence="2 3">
    <name type="scientific">Punica granatum</name>
    <name type="common">Pomegranate</name>
    <dbReference type="NCBI Taxonomy" id="22663"/>
    <lineage>
        <taxon>Eukaryota</taxon>
        <taxon>Viridiplantae</taxon>
        <taxon>Streptophyta</taxon>
        <taxon>Embryophyta</taxon>
        <taxon>Tracheophyta</taxon>
        <taxon>Spermatophyta</taxon>
        <taxon>Magnoliopsida</taxon>
        <taxon>eudicotyledons</taxon>
        <taxon>Gunneridae</taxon>
        <taxon>Pentapetalae</taxon>
        <taxon>rosids</taxon>
        <taxon>malvids</taxon>
        <taxon>Myrtales</taxon>
        <taxon>Lythraceae</taxon>
        <taxon>Punica</taxon>
    </lineage>
</organism>
<protein>
    <submittedName>
        <fullName evidence="2">Uncharacterized protein</fullName>
    </submittedName>
</protein>
<gene>
    <name evidence="2" type="ORF">CDL15_Pgr029122</name>
</gene>
<reference evidence="3" key="1">
    <citation type="journal article" date="2017" name="Plant J.">
        <title>The pomegranate (Punica granatum L.) genome and the genomics of punicalagin biosynthesis.</title>
        <authorList>
            <person name="Qin G."/>
            <person name="Xu C."/>
            <person name="Ming R."/>
            <person name="Tang H."/>
            <person name="Guyot R."/>
            <person name="Kramer E.M."/>
            <person name="Hu Y."/>
            <person name="Yi X."/>
            <person name="Qi Y."/>
            <person name="Xu X."/>
            <person name="Gao Z."/>
            <person name="Pan H."/>
            <person name="Jian J."/>
            <person name="Tian Y."/>
            <person name="Yue Z."/>
            <person name="Xu Y."/>
        </authorList>
    </citation>
    <scope>NUCLEOTIDE SEQUENCE [LARGE SCALE GENOMIC DNA]</scope>
    <source>
        <strain evidence="3">cv. Dabenzi</strain>
    </source>
</reference>
<evidence type="ECO:0000313" key="3">
    <source>
        <dbReference type="Proteomes" id="UP000197138"/>
    </source>
</evidence>
<accession>A0A218XLZ8</accession>
<feature type="region of interest" description="Disordered" evidence="1">
    <location>
        <begin position="1"/>
        <end position="35"/>
    </location>
</feature>
<sequence>MDFERRGHTKSSKEMDFELQSIEGPRGLGSGKGIESKTERERGYDLGYDFRVRRVPNREDALDFRREGEGGIRVTRGVTIWEFCLLGLNLKPGLPKFDLSALVESVHCAVCYVDTPLRG</sequence>
<dbReference type="EMBL" id="MTKT01001158">
    <property type="protein sequence ID" value="OWM85699.1"/>
    <property type="molecule type" value="Genomic_DNA"/>
</dbReference>
<evidence type="ECO:0000256" key="1">
    <source>
        <dbReference type="SAM" id="MobiDB-lite"/>
    </source>
</evidence>
<dbReference type="AlphaFoldDB" id="A0A218XLZ8"/>
<proteinExistence type="predicted"/>
<comment type="caution">
    <text evidence="2">The sequence shown here is derived from an EMBL/GenBank/DDBJ whole genome shotgun (WGS) entry which is preliminary data.</text>
</comment>
<dbReference type="Proteomes" id="UP000197138">
    <property type="component" value="Unassembled WGS sequence"/>
</dbReference>